<dbReference type="Pfam" id="PF20042">
    <property type="entry name" value="DUF6444"/>
    <property type="match status" value="1"/>
</dbReference>
<protein>
    <submittedName>
        <fullName evidence="5">IS66 family transposase</fullName>
    </submittedName>
</protein>
<dbReference type="PANTHER" id="PTHR33678:SF1">
    <property type="entry name" value="BLL1576 PROTEIN"/>
    <property type="match status" value="1"/>
</dbReference>
<comment type="caution">
    <text evidence="5">The sequence shown here is derived from an EMBL/GenBank/DDBJ whole genome shotgun (WGS) entry which is preliminary data.</text>
</comment>
<evidence type="ECO:0000256" key="1">
    <source>
        <dbReference type="SAM" id="MobiDB-lite"/>
    </source>
</evidence>
<dbReference type="NCBIfam" id="NF033517">
    <property type="entry name" value="transpos_IS66"/>
    <property type="match status" value="1"/>
</dbReference>
<dbReference type="PANTHER" id="PTHR33678">
    <property type="entry name" value="BLL1576 PROTEIN"/>
    <property type="match status" value="1"/>
</dbReference>
<reference evidence="5 6" key="1">
    <citation type="submission" date="2019-07" db="EMBL/GenBank/DDBJ databases">
        <title>New Mycobacterium species.</title>
        <authorList>
            <person name="Tortoli E."/>
            <person name="Ghielmetti G."/>
            <person name="Friedel U."/>
            <person name="Trovato A."/>
        </authorList>
    </citation>
    <scope>NUCLEOTIDE SEQUENCE [LARGE SCALE GENOMIC DNA]</scope>
    <source>
        <strain evidence="5 6">16-83</strain>
    </source>
</reference>
<dbReference type="InterPro" id="IPR024474">
    <property type="entry name" value="Znf_dom_IS66"/>
</dbReference>
<dbReference type="AlphaFoldDB" id="A0A557XXW0"/>
<dbReference type="Pfam" id="PF13005">
    <property type="entry name" value="zf-IS66"/>
    <property type="match status" value="1"/>
</dbReference>
<dbReference type="RefSeq" id="WP_144950105.1">
    <property type="nucleotide sequence ID" value="NZ_VMQU01000020.1"/>
</dbReference>
<dbReference type="InterPro" id="IPR045618">
    <property type="entry name" value="DUF6444"/>
</dbReference>
<evidence type="ECO:0000259" key="2">
    <source>
        <dbReference type="Pfam" id="PF03050"/>
    </source>
</evidence>
<evidence type="ECO:0000259" key="3">
    <source>
        <dbReference type="Pfam" id="PF13005"/>
    </source>
</evidence>
<sequence length="472" mass="50767">MVDVEQLSRRELLAVVVAQAELIEQQTARIEELSERVAELERRLGQNSRNSSLPPSSDRFTAPKPQRRTRSGRKPGKQPGTLGTTLELVGDPDEVIDHVPATCGGCGAGLVGAAPAGVIARQVHDVVLPAVRVVEHRLHKRACRCGTLTTADAPAGVDGPACYGPNLRATVYLVVFQHVPVQRAALLIADLCGAEVSTGWVSAQVARTAEALVDVEKLITTLITLAAVIGVDETTVNVSGDKQWLHVARTDLLTAYHLHPSRGRVAVDEFGVLPTYPGTVVHDALAVYDAYPATHALCGAHLIRELTAVAEAHPDAEWPVQARSALAGLAALADQAKDRGLHRIPPSAAAEPLQLLRDAVRVGLAEHPRAPGRKQSKARNLLQRLRDREPEILRFATDLAVPFTNNGSERDLRPVKTQLKISGCHRATTGATAWLRIRGYISTVRKHGDDVLTALRDAINGNPWQPPQPAPT</sequence>
<feature type="compositionally biased region" description="Basic residues" evidence="1">
    <location>
        <begin position="65"/>
        <end position="76"/>
    </location>
</feature>
<evidence type="ECO:0000313" key="6">
    <source>
        <dbReference type="Proteomes" id="UP000320513"/>
    </source>
</evidence>
<accession>A0A557XXW0</accession>
<feature type="domain" description="Transposase IS66 central" evidence="2">
    <location>
        <begin position="163"/>
        <end position="432"/>
    </location>
</feature>
<dbReference type="OrthoDB" id="3638270at2"/>
<organism evidence="5 6">
    <name type="scientific">Mycobacterium helveticum</name>
    <dbReference type="NCBI Taxonomy" id="2592811"/>
    <lineage>
        <taxon>Bacteria</taxon>
        <taxon>Bacillati</taxon>
        <taxon>Actinomycetota</taxon>
        <taxon>Actinomycetes</taxon>
        <taxon>Mycobacteriales</taxon>
        <taxon>Mycobacteriaceae</taxon>
        <taxon>Mycobacterium</taxon>
    </lineage>
</organism>
<feature type="domain" description="DUF6444" evidence="4">
    <location>
        <begin position="23"/>
        <end position="85"/>
    </location>
</feature>
<dbReference type="InterPro" id="IPR004291">
    <property type="entry name" value="Transposase_IS66_central"/>
</dbReference>
<dbReference type="Pfam" id="PF03050">
    <property type="entry name" value="DDE_Tnp_IS66"/>
    <property type="match status" value="1"/>
</dbReference>
<gene>
    <name evidence="5" type="ORF">FPZ47_06895</name>
</gene>
<dbReference type="EMBL" id="VMQU01000020">
    <property type="protein sequence ID" value="TVS90968.1"/>
    <property type="molecule type" value="Genomic_DNA"/>
</dbReference>
<dbReference type="InterPro" id="IPR052344">
    <property type="entry name" value="Transposase-related"/>
</dbReference>
<keyword evidence="6" id="KW-1185">Reference proteome</keyword>
<evidence type="ECO:0000259" key="4">
    <source>
        <dbReference type="Pfam" id="PF20042"/>
    </source>
</evidence>
<evidence type="ECO:0000313" key="5">
    <source>
        <dbReference type="EMBL" id="TVS90968.1"/>
    </source>
</evidence>
<dbReference type="Proteomes" id="UP000320513">
    <property type="component" value="Unassembled WGS sequence"/>
</dbReference>
<feature type="region of interest" description="Disordered" evidence="1">
    <location>
        <begin position="42"/>
        <end position="84"/>
    </location>
</feature>
<feature type="domain" description="Transposase IS66 zinc-finger binding" evidence="3">
    <location>
        <begin position="101"/>
        <end position="145"/>
    </location>
</feature>
<feature type="compositionally biased region" description="Polar residues" evidence="1">
    <location>
        <begin position="45"/>
        <end position="59"/>
    </location>
</feature>
<proteinExistence type="predicted"/>
<name>A0A557XXW0_9MYCO</name>